<dbReference type="PANTHER" id="PTHR44040">
    <property type="entry name" value="RETINOBLASTOMA-BINDING PROTEIN 5"/>
    <property type="match status" value="1"/>
</dbReference>
<feature type="repeat" description="WD" evidence="5">
    <location>
        <begin position="65"/>
        <end position="106"/>
    </location>
</feature>
<dbReference type="PROSITE" id="PS50082">
    <property type="entry name" value="WD_REPEATS_2"/>
    <property type="match status" value="1"/>
</dbReference>
<feature type="non-terminal residue" evidence="7">
    <location>
        <position position="1"/>
    </location>
</feature>
<evidence type="ECO:0000256" key="5">
    <source>
        <dbReference type="PROSITE-ProRule" id="PRU00221"/>
    </source>
</evidence>
<comment type="subcellular location">
    <subcellularLocation>
        <location evidence="1">Nucleus</location>
    </subcellularLocation>
</comment>
<evidence type="ECO:0000256" key="2">
    <source>
        <dbReference type="ARBA" id="ARBA00022574"/>
    </source>
</evidence>
<dbReference type="InterPro" id="IPR019775">
    <property type="entry name" value="WD40_repeat_CS"/>
</dbReference>
<keyword evidence="8" id="KW-1185">Reference proteome</keyword>
<accession>A0ABQ7S7E8</accession>
<dbReference type="Proteomes" id="UP000825002">
    <property type="component" value="Unassembled WGS sequence"/>
</dbReference>
<reference evidence="7 8" key="1">
    <citation type="submission" date="2020-10" db="EMBL/GenBank/DDBJ databases">
        <authorList>
            <person name="Klimov P.B."/>
            <person name="Dyachkov S.M."/>
            <person name="Chetverikov P.E."/>
        </authorList>
    </citation>
    <scope>NUCLEOTIDE SEQUENCE [LARGE SCALE GENOMIC DNA]</scope>
    <source>
        <strain evidence="7">BMOC 18-1129-001#AD2665</strain>
        <tissue evidence="7">Entire mites</tissue>
    </source>
</reference>
<dbReference type="Gene3D" id="2.130.10.10">
    <property type="entry name" value="YVTN repeat-like/Quinoprotein amine dehydrogenase"/>
    <property type="match status" value="1"/>
</dbReference>
<dbReference type="PROSITE" id="PS00678">
    <property type="entry name" value="WD_REPEATS_1"/>
    <property type="match status" value="1"/>
</dbReference>
<evidence type="ECO:0000313" key="7">
    <source>
        <dbReference type="EMBL" id="KAG9509291.1"/>
    </source>
</evidence>
<dbReference type="EMBL" id="JAIFTH010000558">
    <property type="protein sequence ID" value="KAG9509291.1"/>
    <property type="molecule type" value="Genomic_DNA"/>
</dbReference>
<evidence type="ECO:0000313" key="8">
    <source>
        <dbReference type="Proteomes" id="UP000825002"/>
    </source>
</evidence>
<feature type="compositionally biased region" description="Polar residues" evidence="6">
    <location>
        <begin position="480"/>
        <end position="490"/>
    </location>
</feature>
<feature type="region of interest" description="Disordered" evidence="6">
    <location>
        <begin position="480"/>
        <end position="518"/>
    </location>
</feature>
<keyword evidence="3" id="KW-0677">Repeat</keyword>
<comment type="caution">
    <text evidence="7">The sequence shown here is derived from an EMBL/GenBank/DDBJ whole genome shotgun (WGS) entry which is preliminary data.</text>
</comment>
<dbReference type="InterPro" id="IPR036322">
    <property type="entry name" value="WD40_repeat_dom_sf"/>
</dbReference>
<evidence type="ECO:0000256" key="6">
    <source>
        <dbReference type="SAM" id="MobiDB-lite"/>
    </source>
</evidence>
<feature type="region of interest" description="Disordered" evidence="6">
    <location>
        <begin position="381"/>
        <end position="410"/>
    </location>
</feature>
<dbReference type="SMART" id="SM00320">
    <property type="entry name" value="WD40"/>
    <property type="match status" value="4"/>
</dbReference>
<dbReference type="PANTHER" id="PTHR44040:SF1">
    <property type="entry name" value="RETINOBLASTOMA-BINDING PROTEIN 5"/>
    <property type="match status" value="1"/>
</dbReference>
<protein>
    <submittedName>
        <fullName evidence="7">Retinoblastoma-binding protein 5-like protein</fullName>
    </submittedName>
</protein>
<dbReference type="InterPro" id="IPR001680">
    <property type="entry name" value="WD40_rpt"/>
</dbReference>
<evidence type="ECO:0000256" key="4">
    <source>
        <dbReference type="ARBA" id="ARBA00023242"/>
    </source>
</evidence>
<evidence type="ECO:0000256" key="1">
    <source>
        <dbReference type="ARBA" id="ARBA00004123"/>
    </source>
</evidence>
<organism evidence="7 8">
    <name type="scientific">Fragariocoptes setiger</name>
    <dbReference type="NCBI Taxonomy" id="1670756"/>
    <lineage>
        <taxon>Eukaryota</taxon>
        <taxon>Metazoa</taxon>
        <taxon>Ecdysozoa</taxon>
        <taxon>Arthropoda</taxon>
        <taxon>Chelicerata</taxon>
        <taxon>Arachnida</taxon>
        <taxon>Acari</taxon>
        <taxon>Acariformes</taxon>
        <taxon>Trombidiformes</taxon>
        <taxon>Prostigmata</taxon>
        <taxon>Eupodina</taxon>
        <taxon>Eriophyoidea</taxon>
        <taxon>Phytoptidae</taxon>
        <taxon>Fragariocoptes</taxon>
    </lineage>
</organism>
<sequence length="518" mass="58029">MTLSLALVDNTNLENIPEEFDGTLEPSGLALCCAFNRHGSLLAVGCNDGSVVIYDFLTRTPAKTIYAHFQQICSVSWSRNGRRLALASLDNSVTVWDVMSAKCLLKWQFPSPLIKVQFNPRNDQVILVCPYKHPTVLLHVKSYEKNKSNHYVVPTDPDEPDPNIVASFDRRGYYIYTGNSKGRVAVIRCPTNKEFNGIGCGTINNNDDCHGATNSHMQVVATFRIQSSSTIPASVREIEFASRNKSFFLVNSSDRAIRMYNCEEVISQGINGDCQEVRRFQELVNKTMWRRCCFSESIHVCGGSSRSHALYIWEADSGIIKKILDGQKGELLLDVQWHPLRPVLVSVASGIVSLWAKAQVENWSAFAPDFKELEENIEYEERESEFDLDDEDNRKMLKDSANPDETEDVDVLAMEADRDLMSSDEESEDPNALVFLPTVLEDVISESVAQPLNEVPADSTQIDLENAPIDEVHPLISGSSAKKYYNSNQPVKRPSASKNGHPGKKKSNNNKRNSNYSF</sequence>
<evidence type="ECO:0000256" key="3">
    <source>
        <dbReference type="ARBA" id="ARBA00022737"/>
    </source>
</evidence>
<dbReference type="InterPro" id="IPR015943">
    <property type="entry name" value="WD40/YVTN_repeat-like_dom_sf"/>
</dbReference>
<dbReference type="InterPro" id="IPR037850">
    <property type="entry name" value="RBBP5/Swd1"/>
</dbReference>
<feature type="compositionally biased region" description="Acidic residues" evidence="6">
    <location>
        <begin position="381"/>
        <end position="391"/>
    </location>
</feature>
<keyword evidence="4" id="KW-0539">Nucleus</keyword>
<name>A0ABQ7S7E8_9ACAR</name>
<dbReference type="PROSITE" id="PS50294">
    <property type="entry name" value="WD_REPEATS_REGION"/>
    <property type="match status" value="1"/>
</dbReference>
<dbReference type="Pfam" id="PF00400">
    <property type="entry name" value="WD40"/>
    <property type="match status" value="2"/>
</dbReference>
<proteinExistence type="predicted"/>
<dbReference type="SUPFAM" id="SSF50978">
    <property type="entry name" value="WD40 repeat-like"/>
    <property type="match status" value="1"/>
</dbReference>
<gene>
    <name evidence="7" type="primary">Rbbp5</name>
    <name evidence="7" type="ORF">GZH46_02196</name>
</gene>
<keyword evidence="2 5" id="KW-0853">WD repeat</keyword>